<keyword evidence="2" id="KW-1185">Reference proteome</keyword>
<comment type="caution">
    <text evidence="1">The sequence shown here is derived from an EMBL/GenBank/DDBJ whole genome shotgun (WGS) entry which is preliminary data.</text>
</comment>
<name>A0A392W149_9FABA</name>
<sequence>RRLTLRAAQVTKDEQTHNTRLATRNTILRNAQRPAVTCAERDLHE</sequence>
<dbReference type="Proteomes" id="UP000265520">
    <property type="component" value="Unassembled WGS sequence"/>
</dbReference>
<evidence type="ECO:0000313" key="2">
    <source>
        <dbReference type="Proteomes" id="UP000265520"/>
    </source>
</evidence>
<reference evidence="1 2" key="1">
    <citation type="journal article" date="2018" name="Front. Plant Sci.">
        <title>Red Clover (Trifolium pratense) and Zigzag Clover (T. medium) - A Picture of Genomic Similarities and Differences.</title>
        <authorList>
            <person name="Dluhosova J."/>
            <person name="Istvanek J."/>
            <person name="Nedelnik J."/>
            <person name="Repkova J."/>
        </authorList>
    </citation>
    <scope>NUCLEOTIDE SEQUENCE [LARGE SCALE GENOMIC DNA]</scope>
    <source>
        <strain evidence="2">cv. 10/8</strain>
        <tissue evidence="1">Leaf</tissue>
    </source>
</reference>
<feature type="non-terminal residue" evidence="1">
    <location>
        <position position="1"/>
    </location>
</feature>
<protein>
    <submittedName>
        <fullName evidence="1">Uncharacterized protein</fullName>
    </submittedName>
</protein>
<proteinExistence type="predicted"/>
<accession>A0A392W149</accession>
<organism evidence="1 2">
    <name type="scientific">Trifolium medium</name>
    <dbReference type="NCBI Taxonomy" id="97028"/>
    <lineage>
        <taxon>Eukaryota</taxon>
        <taxon>Viridiplantae</taxon>
        <taxon>Streptophyta</taxon>
        <taxon>Embryophyta</taxon>
        <taxon>Tracheophyta</taxon>
        <taxon>Spermatophyta</taxon>
        <taxon>Magnoliopsida</taxon>
        <taxon>eudicotyledons</taxon>
        <taxon>Gunneridae</taxon>
        <taxon>Pentapetalae</taxon>
        <taxon>rosids</taxon>
        <taxon>fabids</taxon>
        <taxon>Fabales</taxon>
        <taxon>Fabaceae</taxon>
        <taxon>Papilionoideae</taxon>
        <taxon>50 kb inversion clade</taxon>
        <taxon>NPAAA clade</taxon>
        <taxon>Hologalegina</taxon>
        <taxon>IRL clade</taxon>
        <taxon>Trifolieae</taxon>
        <taxon>Trifolium</taxon>
    </lineage>
</organism>
<dbReference type="EMBL" id="LXQA011315695">
    <property type="protein sequence ID" value="MCI92951.1"/>
    <property type="molecule type" value="Genomic_DNA"/>
</dbReference>
<evidence type="ECO:0000313" key="1">
    <source>
        <dbReference type="EMBL" id="MCI92951.1"/>
    </source>
</evidence>
<dbReference type="AlphaFoldDB" id="A0A392W149"/>